<name>A0A1T4L7J3_9SPIR</name>
<dbReference type="STRING" id="225004.SAMN02745152_00414"/>
<proteinExistence type="predicted"/>
<evidence type="ECO:0000313" key="2">
    <source>
        <dbReference type="Proteomes" id="UP000190395"/>
    </source>
</evidence>
<evidence type="ECO:0000313" key="1">
    <source>
        <dbReference type="EMBL" id="SJZ50634.1"/>
    </source>
</evidence>
<dbReference type="GeneID" id="303366684"/>
<dbReference type="RefSeq" id="WP_078930175.1">
    <property type="nucleotide sequence ID" value="NZ_CAMCOW010000024.1"/>
</dbReference>
<dbReference type="Proteomes" id="UP000190395">
    <property type="component" value="Unassembled WGS sequence"/>
</dbReference>
<accession>A0A1T4L7J3</accession>
<reference evidence="1 2" key="1">
    <citation type="submission" date="2017-02" db="EMBL/GenBank/DDBJ databases">
        <authorList>
            <person name="Peterson S.W."/>
        </authorList>
    </citation>
    <scope>NUCLEOTIDE SEQUENCE [LARGE SCALE GENOMIC DNA]</scope>
    <source>
        <strain evidence="1 2">ATCC BAA-909</strain>
    </source>
</reference>
<keyword evidence="2" id="KW-1185">Reference proteome</keyword>
<protein>
    <recommendedName>
        <fullName evidence="3">Zinc-ribbon domain-containing protein</fullName>
    </recommendedName>
</protein>
<dbReference type="OrthoDB" id="363045at2"/>
<gene>
    <name evidence="1" type="ORF">SAMN02745152_00414</name>
</gene>
<dbReference type="AlphaFoldDB" id="A0A1T4L7J3"/>
<organism evidence="1 2">
    <name type="scientific">Treponema berlinense</name>
    <dbReference type="NCBI Taxonomy" id="225004"/>
    <lineage>
        <taxon>Bacteria</taxon>
        <taxon>Pseudomonadati</taxon>
        <taxon>Spirochaetota</taxon>
        <taxon>Spirochaetia</taxon>
        <taxon>Spirochaetales</taxon>
        <taxon>Treponemataceae</taxon>
        <taxon>Treponema</taxon>
    </lineage>
</organism>
<dbReference type="EMBL" id="FUXC01000002">
    <property type="protein sequence ID" value="SJZ50634.1"/>
    <property type="molecule type" value="Genomic_DNA"/>
</dbReference>
<sequence length="80" mass="9170">MKAVCVCGCCGRTIDKEFLYCPWCGQEKMHDKKDSFEAIFKNLEEKQAEDRARRVVALEQKLDALDRDLSILALSVEMAK</sequence>
<evidence type="ECO:0008006" key="3">
    <source>
        <dbReference type="Google" id="ProtNLM"/>
    </source>
</evidence>